<dbReference type="EMBL" id="LOPU01000016">
    <property type="protein sequence ID" value="KTG10799.1"/>
    <property type="molecule type" value="Genomic_DNA"/>
</dbReference>
<dbReference type="OrthoDB" id="241278at2157"/>
<evidence type="ECO:0000313" key="3">
    <source>
        <dbReference type="EMBL" id="KTG10799.1"/>
    </source>
</evidence>
<feature type="transmembrane region" description="Helical" evidence="2">
    <location>
        <begin position="72"/>
        <end position="96"/>
    </location>
</feature>
<dbReference type="InterPro" id="IPR018719">
    <property type="entry name" value="DUF2243_membrane"/>
</dbReference>
<keyword evidence="2" id="KW-1133">Transmembrane helix</keyword>
<feature type="compositionally biased region" description="Basic and acidic residues" evidence="1">
    <location>
        <begin position="1"/>
        <end position="10"/>
    </location>
</feature>
<evidence type="ECO:0000313" key="4">
    <source>
        <dbReference type="Proteomes" id="UP000054387"/>
    </source>
</evidence>
<keyword evidence="2" id="KW-0472">Membrane</keyword>
<evidence type="ECO:0000256" key="2">
    <source>
        <dbReference type="SAM" id="Phobius"/>
    </source>
</evidence>
<sequence>MATQREREVGSRTASAAETAEQTTDRPLLRAGVVLGVGLGGLVDVLVFHLILRTHHLISGWVPPTTPQALQLNLLADGAFSMLMLAIMAVGFGMLWKTADRPDVPWSAGLYAGAVVVGMALFNIYDGTVDHYLLEMHHVTQGLQPDAFDVLWLVGSVVLLVAGLLVVRAERREDGTPPMEGT</sequence>
<keyword evidence="2" id="KW-0812">Transmembrane</keyword>
<feature type="region of interest" description="Disordered" evidence="1">
    <location>
        <begin position="1"/>
        <end position="21"/>
    </location>
</feature>
<evidence type="ECO:0000256" key="1">
    <source>
        <dbReference type="SAM" id="MobiDB-lite"/>
    </source>
</evidence>
<proteinExistence type="predicted"/>
<feature type="transmembrane region" description="Helical" evidence="2">
    <location>
        <begin position="108"/>
        <end position="125"/>
    </location>
</feature>
<name>A0A0W1RCE1_9EURY</name>
<accession>A0A0W1RCE1</accession>
<dbReference type="Pfam" id="PF10002">
    <property type="entry name" value="DUF2243"/>
    <property type="match status" value="1"/>
</dbReference>
<dbReference type="STRING" id="1514971.AUR64_06300"/>
<organism evidence="3 4">
    <name type="scientific">Haloprofundus marisrubri</name>
    <dbReference type="NCBI Taxonomy" id="1514971"/>
    <lineage>
        <taxon>Archaea</taxon>
        <taxon>Methanobacteriati</taxon>
        <taxon>Methanobacteriota</taxon>
        <taxon>Stenosarchaea group</taxon>
        <taxon>Halobacteria</taxon>
        <taxon>Halobacteriales</taxon>
        <taxon>Haloferacaceae</taxon>
        <taxon>Haloprofundus</taxon>
    </lineage>
</organism>
<dbReference type="Proteomes" id="UP000054387">
    <property type="component" value="Unassembled WGS sequence"/>
</dbReference>
<dbReference type="AlphaFoldDB" id="A0A0W1RCE1"/>
<keyword evidence="4" id="KW-1185">Reference proteome</keyword>
<feature type="transmembrane region" description="Helical" evidence="2">
    <location>
        <begin position="31"/>
        <end position="52"/>
    </location>
</feature>
<feature type="transmembrane region" description="Helical" evidence="2">
    <location>
        <begin position="150"/>
        <end position="169"/>
    </location>
</feature>
<reference evidence="3 4" key="1">
    <citation type="submission" date="2015-12" db="EMBL/GenBank/DDBJ databases">
        <title>Haloprofundus marisrubri gen. nov., sp. nov., an extremely halophilic archaeon isolated from the Discovery deep brine-seawater interface in the Red Sea.</title>
        <authorList>
            <person name="Zhang G."/>
            <person name="Stingl U."/>
            <person name="Rashid M."/>
        </authorList>
    </citation>
    <scope>NUCLEOTIDE SEQUENCE [LARGE SCALE GENOMIC DNA]</scope>
    <source>
        <strain evidence="3 4">SB9</strain>
    </source>
</reference>
<evidence type="ECO:0008006" key="5">
    <source>
        <dbReference type="Google" id="ProtNLM"/>
    </source>
</evidence>
<gene>
    <name evidence="3" type="ORF">AUR64_06300</name>
</gene>
<comment type="caution">
    <text evidence="3">The sequence shown here is derived from an EMBL/GenBank/DDBJ whole genome shotgun (WGS) entry which is preliminary data.</text>
</comment>
<protein>
    <recommendedName>
        <fullName evidence="5">DUF2243 domain-containing protein</fullName>
    </recommendedName>
</protein>
<dbReference type="RefSeq" id="WP_058580597.1">
    <property type="nucleotide sequence ID" value="NZ_LOPU01000016.1"/>
</dbReference>